<organism evidence="1 2">
    <name type="scientific">Methanospirillum purgamenti</name>
    <dbReference type="NCBI Taxonomy" id="2834276"/>
    <lineage>
        <taxon>Archaea</taxon>
        <taxon>Methanobacteriati</taxon>
        <taxon>Methanobacteriota</taxon>
        <taxon>Stenosarchaea group</taxon>
        <taxon>Methanomicrobia</taxon>
        <taxon>Methanomicrobiales</taxon>
        <taxon>Methanospirillaceae</taxon>
        <taxon>Methanospirillum</taxon>
    </lineage>
</organism>
<accession>A0A8E7B4D5</accession>
<evidence type="ECO:0000313" key="1">
    <source>
        <dbReference type="EMBL" id="QVV90257.1"/>
    </source>
</evidence>
<evidence type="ECO:0000313" key="2">
    <source>
        <dbReference type="Proteomes" id="UP000680656"/>
    </source>
</evidence>
<dbReference type="Proteomes" id="UP000680656">
    <property type="component" value="Chromosome"/>
</dbReference>
<dbReference type="RefSeq" id="WP_214421028.1">
    <property type="nucleotide sequence ID" value="NZ_CP075546.1"/>
</dbReference>
<dbReference type="AlphaFoldDB" id="A0A8E7B4D5"/>
<gene>
    <name evidence="1" type="ORF">KHC33_07185</name>
</gene>
<name>A0A8E7B4D5_9EURY</name>
<dbReference type="EMBL" id="CP075546">
    <property type="protein sequence ID" value="QVV90257.1"/>
    <property type="molecule type" value="Genomic_DNA"/>
</dbReference>
<dbReference type="KEGG" id="mrtj:KHC33_07185"/>
<dbReference type="GeneID" id="65096955"/>
<sequence>MSPILSKRHLVEDFTDCFDFIGDQLSKSLIQDILSEYEKIWAEDSESIDILYDCESLLALLRDHEKAITFLDQIDGEYGSGMRMLRRASHYAGLNDKEGVKKSLYPLFSHPCNEHEKECAFIAFGRLDDKVSTARVWKELLKEKELENQVFHEEIFSNPDSYNCLSHLHIREWNEGVRLLYRFDIRENRDIELYALVSMIHYQVGIVYNSIIDMIQNSGPYEAFTGMTVALAISTGALSWITELRDMVTIDEPKVYQELILNLEGVRKYQTFFTIGERLLTIPTTTFQPNESFLHNLVKETGGDVYQVYTLLNLFTEAGNDTDYEHLLDILLNLDPDIERKAMMRREMDGYLGPQPPFDLE</sequence>
<reference evidence="1 2" key="1">
    <citation type="submission" date="2021-05" db="EMBL/GenBank/DDBJ databases">
        <title>A novel Methanospirillum isolate from a pyrite-forming mixed culture.</title>
        <authorList>
            <person name="Bunk B."/>
            <person name="Sproer C."/>
            <person name="Spring S."/>
            <person name="Pester M."/>
        </authorList>
    </citation>
    <scope>NUCLEOTIDE SEQUENCE [LARGE SCALE GENOMIC DNA]</scope>
    <source>
        <strain evidence="1 2">J.3.6.1-F.2.7.3</strain>
    </source>
</reference>
<proteinExistence type="predicted"/>
<keyword evidence="2" id="KW-1185">Reference proteome</keyword>
<protein>
    <submittedName>
        <fullName evidence="1">Uncharacterized protein</fullName>
    </submittedName>
</protein>